<dbReference type="RefSeq" id="XP_008721543.1">
    <property type="nucleotide sequence ID" value="XM_008723321.1"/>
</dbReference>
<keyword evidence="4" id="KW-1185">Reference proteome</keyword>
<dbReference type="AlphaFoldDB" id="W2RK56"/>
<evidence type="ECO:0000313" key="3">
    <source>
        <dbReference type="EMBL" id="ETN36725.1"/>
    </source>
</evidence>
<evidence type="ECO:0000313" key="4">
    <source>
        <dbReference type="Proteomes" id="UP000030752"/>
    </source>
</evidence>
<accession>W2RK56</accession>
<feature type="coiled-coil region" evidence="1">
    <location>
        <begin position="208"/>
        <end position="235"/>
    </location>
</feature>
<dbReference type="InParanoid" id="W2RK56"/>
<feature type="compositionally biased region" description="Polar residues" evidence="2">
    <location>
        <begin position="111"/>
        <end position="138"/>
    </location>
</feature>
<dbReference type="GeneID" id="19976342"/>
<dbReference type="HOGENOM" id="CLU_773911_0_0_1"/>
<evidence type="ECO:0000256" key="1">
    <source>
        <dbReference type="SAM" id="Coils"/>
    </source>
</evidence>
<dbReference type="EMBL" id="KB822725">
    <property type="protein sequence ID" value="ETN36725.1"/>
    <property type="molecule type" value="Genomic_DNA"/>
</dbReference>
<protein>
    <submittedName>
        <fullName evidence="3">Uncharacterized protein</fullName>
    </submittedName>
</protein>
<proteinExistence type="predicted"/>
<name>W2RK56_CYPE1</name>
<sequence length="358" mass="41487">MPNNSLLPSALNPTCEELETSDDGLDDNRPALTKIWSLVANQLAEEHRTLQDQQQLLISRWDSMRDLLVDEENRIQVYAHRLEVKGTEPRPLFRSLTEQASNREEHRLAKNPSSFPEEQRIASTARTEGQKAQDSSLRQKAAEEQDRKLHNLEQANECLRNQLTSLNNKLGAVTKELATARERCASSECCVHLIQDLEDRRARADEVILLVHDRLESLQKRHQKAEKDMSRLRHQGRNKDLTHKQQLSLRKTEYCELERCLDEITDERDKLRGQLNRVLTESATRLTRIRVLESEHSELVSERRERPHPVIQDCRRGAETRDHNRDSGQDPTTSKHVSETPTIWRRPSHTGGHARETM</sequence>
<feature type="region of interest" description="Disordered" evidence="2">
    <location>
        <begin position="295"/>
        <end position="358"/>
    </location>
</feature>
<gene>
    <name evidence="3" type="ORF">HMPREF1541_09003</name>
</gene>
<dbReference type="Proteomes" id="UP000030752">
    <property type="component" value="Unassembled WGS sequence"/>
</dbReference>
<feature type="region of interest" description="Disordered" evidence="2">
    <location>
        <begin position="98"/>
        <end position="145"/>
    </location>
</feature>
<organism evidence="3 4">
    <name type="scientific">Cyphellophora europaea (strain CBS 101466)</name>
    <name type="common">Phialophora europaea</name>
    <dbReference type="NCBI Taxonomy" id="1220924"/>
    <lineage>
        <taxon>Eukaryota</taxon>
        <taxon>Fungi</taxon>
        <taxon>Dikarya</taxon>
        <taxon>Ascomycota</taxon>
        <taxon>Pezizomycotina</taxon>
        <taxon>Eurotiomycetes</taxon>
        <taxon>Chaetothyriomycetidae</taxon>
        <taxon>Chaetothyriales</taxon>
        <taxon>Cyphellophoraceae</taxon>
        <taxon>Cyphellophora</taxon>
    </lineage>
</organism>
<feature type="compositionally biased region" description="Basic and acidic residues" evidence="2">
    <location>
        <begin position="295"/>
        <end position="328"/>
    </location>
</feature>
<dbReference type="Gene3D" id="1.20.5.340">
    <property type="match status" value="1"/>
</dbReference>
<keyword evidence="1" id="KW-0175">Coiled coil</keyword>
<evidence type="ECO:0000256" key="2">
    <source>
        <dbReference type="SAM" id="MobiDB-lite"/>
    </source>
</evidence>
<dbReference type="VEuPathDB" id="FungiDB:HMPREF1541_09003"/>
<feature type="compositionally biased region" description="Polar residues" evidence="2">
    <location>
        <begin position="329"/>
        <end position="341"/>
    </location>
</feature>
<reference evidence="3 4" key="1">
    <citation type="submission" date="2013-03" db="EMBL/GenBank/DDBJ databases">
        <title>The Genome Sequence of Phialophora europaea CBS 101466.</title>
        <authorList>
            <consortium name="The Broad Institute Genomics Platform"/>
            <person name="Cuomo C."/>
            <person name="de Hoog S."/>
            <person name="Gorbushina A."/>
            <person name="Walker B."/>
            <person name="Young S.K."/>
            <person name="Zeng Q."/>
            <person name="Gargeya S."/>
            <person name="Fitzgerald M."/>
            <person name="Haas B."/>
            <person name="Abouelleil A."/>
            <person name="Allen A.W."/>
            <person name="Alvarado L."/>
            <person name="Arachchi H.M."/>
            <person name="Berlin A.M."/>
            <person name="Chapman S.B."/>
            <person name="Gainer-Dewar J."/>
            <person name="Goldberg J."/>
            <person name="Griggs A."/>
            <person name="Gujja S."/>
            <person name="Hansen M."/>
            <person name="Howarth C."/>
            <person name="Imamovic A."/>
            <person name="Ireland A."/>
            <person name="Larimer J."/>
            <person name="McCowan C."/>
            <person name="Murphy C."/>
            <person name="Pearson M."/>
            <person name="Poon T.W."/>
            <person name="Priest M."/>
            <person name="Roberts A."/>
            <person name="Saif S."/>
            <person name="Shea T."/>
            <person name="Sisk P."/>
            <person name="Sykes S."/>
            <person name="Wortman J."/>
            <person name="Nusbaum C."/>
            <person name="Birren B."/>
        </authorList>
    </citation>
    <scope>NUCLEOTIDE SEQUENCE [LARGE SCALE GENOMIC DNA]</scope>
    <source>
        <strain evidence="3 4">CBS 101466</strain>
    </source>
</reference>